<dbReference type="Pfam" id="PF03060">
    <property type="entry name" value="NMO"/>
    <property type="match status" value="1"/>
</dbReference>
<dbReference type="CDD" id="cd04730">
    <property type="entry name" value="NPD_like"/>
    <property type="match status" value="1"/>
</dbReference>
<evidence type="ECO:0000256" key="4">
    <source>
        <dbReference type="ARBA" id="ARBA00023002"/>
    </source>
</evidence>
<dbReference type="Gene3D" id="3.20.20.70">
    <property type="entry name" value="Aldolase class I"/>
    <property type="match status" value="1"/>
</dbReference>
<accession>A0ABY2WLK5</accession>
<dbReference type="InterPro" id="IPR004136">
    <property type="entry name" value="NMO"/>
</dbReference>
<comment type="caution">
    <text evidence="6">The sequence shown here is derived from an EMBL/GenBank/DDBJ whole genome shotgun (WGS) entry which is preliminary data.</text>
</comment>
<organism evidence="6 7">
    <name type="scientific">Flagellimonas algicola</name>
    <dbReference type="NCBI Taxonomy" id="2583815"/>
    <lineage>
        <taxon>Bacteria</taxon>
        <taxon>Pseudomonadati</taxon>
        <taxon>Bacteroidota</taxon>
        <taxon>Flavobacteriia</taxon>
        <taxon>Flavobacteriales</taxon>
        <taxon>Flavobacteriaceae</taxon>
        <taxon>Flagellimonas</taxon>
    </lineage>
</organism>
<proteinExistence type="inferred from homology"/>
<reference evidence="6 7" key="1">
    <citation type="submission" date="2019-05" db="EMBL/GenBank/DDBJ databases">
        <title>Flagellimonas sp. AsT0115, sp. nov., isolated from a marine red algae, Asparagopsis taxiformis.</title>
        <authorList>
            <person name="Kim J."/>
            <person name="Jeong S.E."/>
            <person name="Jeon C.O."/>
        </authorList>
    </citation>
    <scope>NUCLEOTIDE SEQUENCE [LARGE SCALE GENOMIC DNA]</scope>
    <source>
        <strain evidence="6 7">AsT0115</strain>
    </source>
</reference>
<dbReference type="PANTHER" id="PTHR42747:SF4">
    <property type="entry name" value="BLR1330 PROTEIN"/>
    <property type="match status" value="1"/>
</dbReference>
<evidence type="ECO:0000313" key="6">
    <source>
        <dbReference type="EMBL" id="TMU55294.1"/>
    </source>
</evidence>
<dbReference type="GO" id="GO:0004497">
    <property type="term" value="F:monooxygenase activity"/>
    <property type="evidence" value="ECO:0007669"/>
    <property type="project" value="UniProtKB-KW"/>
</dbReference>
<dbReference type="InterPro" id="IPR013785">
    <property type="entry name" value="Aldolase_TIM"/>
</dbReference>
<sequence length="325" mass="34998">MSQKAEFIQDLSLPAIAAPMFLISGPRLVIECCKNGIVGTFPALNQRTSEGFEEWLIEIKSELKKFEEETGKKPAPFGVNLIVHPTNPRLEADVKLCIKHKVPLVITSLGAVSMVVNAIHSYGGLVFHDIIKKRHAEKAAEAGVDGLILVSAGAGGHAGNINPISLVAEVKKMFDKTIILSGCISTGRDIATAMQMGADLAYMGTRFINTEESKAPEEYRKMIIEAGASDVVYTAAISGVHANFLAASLKAAGISEEDLKKDHKIDFGKELDTEAKAWKTIWSAGQGVTTIDNVLPVAQLIADLKAEFIAAIKDQSSLLERFPND</sequence>
<evidence type="ECO:0000313" key="7">
    <source>
        <dbReference type="Proteomes" id="UP000751614"/>
    </source>
</evidence>
<dbReference type="SUPFAM" id="SSF51412">
    <property type="entry name" value="Inosine monophosphate dehydrogenase (IMPDH)"/>
    <property type="match status" value="1"/>
</dbReference>
<keyword evidence="2" id="KW-0285">Flavoprotein</keyword>
<gene>
    <name evidence="6" type="ORF">FGG15_14030</name>
</gene>
<keyword evidence="3" id="KW-0288">FMN</keyword>
<evidence type="ECO:0000256" key="5">
    <source>
        <dbReference type="ARBA" id="ARBA00023033"/>
    </source>
</evidence>
<comment type="similarity">
    <text evidence="1">Belongs to the nitronate monooxygenase family. NMO class I subfamily.</text>
</comment>
<dbReference type="Proteomes" id="UP000751614">
    <property type="component" value="Unassembled WGS sequence"/>
</dbReference>
<name>A0ABY2WLK5_9FLAO</name>
<protein>
    <submittedName>
        <fullName evidence="6">Nitronate monooxygenase</fullName>
    </submittedName>
</protein>
<keyword evidence="5 6" id="KW-0503">Monooxygenase</keyword>
<keyword evidence="4" id="KW-0560">Oxidoreductase</keyword>
<dbReference type="RefSeq" id="WP_138837292.1">
    <property type="nucleotide sequence ID" value="NZ_VCNI01000002.1"/>
</dbReference>
<evidence type="ECO:0000256" key="1">
    <source>
        <dbReference type="ARBA" id="ARBA00009881"/>
    </source>
</evidence>
<dbReference type="EMBL" id="VCNI01000002">
    <property type="protein sequence ID" value="TMU55294.1"/>
    <property type="molecule type" value="Genomic_DNA"/>
</dbReference>
<dbReference type="PANTHER" id="PTHR42747">
    <property type="entry name" value="NITRONATE MONOOXYGENASE-RELATED"/>
    <property type="match status" value="1"/>
</dbReference>
<evidence type="ECO:0000256" key="3">
    <source>
        <dbReference type="ARBA" id="ARBA00022643"/>
    </source>
</evidence>
<evidence type="ECO:0000256" key="2">
    <source>
        <dbReference type="ARBA" id="ARBA00022630"/>
    </source>
</evidence>
<keyword evidence="7" id="KW-1185">Reference proteome</keyword>